<evidence type="ECO:0000313" key="2">
    <source>
        <dbReference type="EMBL" id="GAA1706748.1"/>
    </source>
</evidence>
<evidence type="ECO:0000313" key="3">
    <source>
        <dbReference type="Proteomes" id="UP001500280"/>
    </source>
</evidence>
<dbReference type="Pfam" id="PF00724">
    <property type="entry name" value="Oxidored_FMN"/>
    <property type="match status" value="1"/>
</dbReference>
<protein>
    <submittedName>
        <fullName evidence="2">Alkene reductase</fullName>
    </submittedName>
</protein>
<name>A0ABP4UMJ3_9ACTN</name>
<accession>A0ABP4UMJ3</accession>
<dbReference type="PANTHER" id="PTHR22893">
    <property type="entry name" value="NADH OXIDOREDUCTASE-RELATED"/>
    <property type="match status" value="1"/>
</dbReference>
<reference evidence="3" key="1">
    <citation type="journal article" date="2019" name="Int. J. Syst. Evol. Microbiol.">
        <title>The Global Catalogue of Microorganisms (GCM) 10K type strain sequencing project: providing services to taxonomists for standard genome sequencing and annotation.</title>
        <authorList>
            <consortium name="The Broad Institute Genomics Platform"/>
            <consortium name="The Broad Institute Genome Sequencing Center for Infectious Disease"/>
            <person name="Wu L."/>
            <person name="Ma J."/>
        </authorList>
    </citation>
    <scope>NUCLEOTIDE SEQUENCE [LARGE SCALE GENOMIC DNA]</scope>
    <source>
        <strain evidence="3">JCM 14307</strain>
    </source>
</reference>
<dbReference type="InterPro" id="IPR001155">
    <property type="entry name" value="OxRdtase_FMN_N"/>
</dbReference>
<dbReference type="InterPro" id="IPR045247">
    <property type="entry name" value="Oye-like"/>
</dbReference>
<dbReference type="Proteomes" id="UP001500280">
    <property type="component" value="Unassembled WGS sequence"/>
</dbReference>
<dbReference type="SUPFAM" id="SSF51395">
    <property type="entry name" value="FMN-linked oxidoreductases"/>
    <property type="match status" value="1"/>
</dbReference>
<keyword evidence="3" id="KW-1185">Reference proteome</keyword>
<organism evidence="2 3">
    <name type="scientific">Kribbella yunnanensis</name>
    <dbReference type="NCBI Taxonomy" id="190194"/>
    <lineage>
        <taxon>Bacteria</taxon>
        <taxon>Bacillati</taxon>
        <taxon>Actinomycetota</taxon>
        <taxon>Actinomycetes</taxon>
        <taxon>Propionibacteriales</taxon>
        <taxon>Kribbellaceae</taxon>
        <taxon>Kribbella</taxon>
    </lineage>
</organism>
<dbReference type="CDD" id="cd02933">
    <property type="entry name" value="OYE_like_FMN"/>
    <property type="match status" value="1"/>
</dbReference>
<evidence type="ECO:0000259" key="1">
    <source>
        <dbReference type="Pfam" id="PF00724"/>
    </source>
</evidence>
<dbReference type="InterPro" id="IPR013785">
    <property type="entry name" value="Aldolase_TIM"/>
</dbReference>
<proteinExistence type="predicted"/>
<dbReference type="Gene3D" id="3.20.20.70">
    <property type="entry name" value="Aldolase class I"/>
    <property type="match status" value="1"/>
</dbReference>
<dbReference type="RefSeq" id="WP_344160044.1">
    <property type="nucleotide sequence ID" value="NZ_BAAANF010000021.1"/>
</dbReference>
<feature type="domain" description="NADH:flavin oxidoreductase/NADH oxidase N-terminal" evidence="1">
    <location>
        <begin position="5"/>
        <end position="340"/>
    </location>
</feature>
<dbReference type="EMBL" id="BAAANF010000021">
    <property type="protein sequence ID" value="GAA1706748.1"/>
    <property type="molecule type" value="Genomic_DNA"/>
</dbReference>
<sequence>MKSSSLFSPYALGSFVLRNRIVLPPMTRNRADDRFVPTPRMAVYYKQRAEAGLMVSEGAAISPSGVAYPRVPGLWTDEQVEGWKPVTEAVHASGGVFFAQLWHVGRVSHSLTQPGGAQPVSASAVPVVDELIMTRDGRIPFETPRELTTDEVRRVVDDYAVAARNAIAAGFDGIELHGANGYLVDQFLNDNVNRRTDRYGGGVSERLRFLIEVIEALCAEVGAERVGVRLSPSGTWMQCADSDKLKLYGEVVRSLDKVGLSYLHLVEPTIAGSMTVEAAPDSIPSSHFRSIYSGTLIVSGDHTLESATQALADGRTDLVGFGRPFISNPDLPLRLATGAPLAESDRATYYTDGDEGYIDYPTLEELDVPKAQ</sequence>
<gene>
    <name evidence="2" type="ORF">GCM10009745_63270</name>
</gene>
<dbReference type="PANTHER" id="PTHR22893:SF91">
    <property type="entry name" value="NADPH DEHYDROGENASE 2-RELATED"/>
    <property type="match status" value="1"/>
</dbReference>
<comment type="caution">
    <text evidence="2">The sequence shown here is derived from an EMBL/GenBank/DDBJ whole genome shotgun (WGS) entry which is preliminary data.</text>
</comment>